<evidence type="ECO:0000256" key="1">
    <source>
        <dbReference type="SAM" id="MobiDB-lite"/>
    </source>
</evidence>
<feature type="region of interest" description="Disordered" evidence="1">
    <location>
        <begin position="135"/>
        <end position="172"/>
    </location>
</feature>
<sequence>MARGARNTIESGNGGNPKWTDEERQTLMLLHKLWDLTDQEVNALFHRCYPQLSTTGRDYKYDHTRDEYRFRFRKGRSKRWHEIDRPNRHNRTDYTDEENQELARIQGAIEVAAVGGIDEDEIELTPRDGAVFPIVNQPDTDAGTVAGDMDEDAEEEITETAEEEQDEDMGMASTEEGDRDAIMGDVGVEGTTQTAIGEDGEAFEEFFYFRTSDFPDDEVAGDGEQDANMADAGDDNLSQGAPEQQAFPPRFYHIDQSQFLNENEERVEAEDSTEDDEDQENEEETQEEETQEEAAPAITRRSARIREKRAA</sequence>
<feature type="compositionally biased region" description="Acidic residues" evidence="1">
    <location>
        <begin position="148"/>
        <end position="169"/>
    </location>
</feature>
<feature type="compositionally biased region" description="Acidic residues" evidence="1">
    <location>
        <begin position="265"/>
        <end position="292"/>
    </location>
</feature>
<evidence type="ECO:0000313" key="2">
    <source>
        <dbReference type="EMBL" id="KAK4500593.1"/>
    </source>
</evidence>
<protein>
    <submittedName>
        <fullName evidence="2">Uncharacterized protein</fullName>
    </submittedName>
</protein>
<evidence type="ECO:0000313" key="3">
    <source>
        <dbReference type="Proteomes" id="UP001305779"/>
    </source>
</evidence>
<feature type="compositionally biased region" description="Acidic residues" evidence="1">
    <location>
        <begin position="214"/>
        <end position="225"/>
    </location>
</feature>
<comment type="caution">
    <text evidence="2">The sequence shown here is derived from an EMBL/GenBank/DDBJ whole genome shotgun (WGS) entry which is preliminary data.</text>
</comment>
<proteinExistence type="predicted"/>
<keyword evidence="3" id="KW-1185">Reference proteome</keyword>
<accession>A0ABR0EHI8</accession>
<dbReference type="EMBL" id="JAXOVC010000006">
    <property type="protein sequence ID" value="KAK4500593.1"/>
    <property type="molecule type" value="Genomic_DNA"/>
</dbReference>
<organism evidence="2 3">
    <name type="scientific">Zasmidium cellare</name>
    <name type="common">Wine cellar mold</name>
    <name type="synonym">Racodium cellare</name>
    <dbReference type="NCBI Taxonomy" id="395010"/>
    <lineage>
        <taxon>Eukaryota</taxon>
        <taxon>Fungi</taxon>
        <taxon>Dikarya</taxon>
        <taxon>Ascomycota</taxon>
        <taxon>Pezizomycotina</taxon>
        <taxon>Dothideomycetes</taxon>
        <taxon>Dothideomycetidae</taxon>
        <taxon>Mycosphaerellales</taxon>
        <taxon>Mycosphaerellaceae</taxon>
        <taxon>Zasmidium</taxon>
    </lineage>
</organism>
<reference evidence="2 3" key="1">
    <citation type="journal article" date="2023" name="G3 (Bethesda)">
        <title>A chromosome-level genome assembly of Zasmidium syzygii isolated from banana leaves.</title>
        <authorList>
            <person name="van Westerhoven A.C."/>
            <person name="Mehrabi R."/>
            <person name="Talebi R."/>
            <person name="Steentjes M.B.F."/>
            <person name="Corcolon B."/>
            <person name="Chong P.A."/>
            <person name="Kema G.H.J."/>
            <person name="Seidl M.F."/>
        </authorList>
    </citation>
    <scope>NUCLEOTIDE SEQUENCE [LARGE SCALE GENOMIC DNA]</scope>
    <source>
        <strain evidence="2 3">P124</strain>
    </source>
</reference>
<gene>
    <name evidence="2" type="ORF">PRZ48_008782</name>
</gene>
<name>A0ABR0EHI8_ZASCE</name>
<dbReference type="Proteomes" id="UP001305779">
    <property type="component" value="Unassembled WGS sequence"/>
</dbReference>
<feature type="region of interest" description="Disordered" evidence="1">
    <location>
        <begin position="1"/>
        <end position="20"/>
    </location>
</feature>
<feature type="region of interest" description="Disordered" evidence="1">
    <location>
        <begin position="208"/>
        <end position="311"/>
    </location>
</feature>